<keyword evidence="13 19" id="KW-1133">Transmembrane helix</keyword>
<dbReference type="CDD" id="cd00054">
    <property type="entry name" value="EGF_CA"/>
    <property type="match status" value="1"/>
</dbReference>
<evidence type="ECO:0000259" key="23">
    <source>
        <dbReference type="PROSITE" id="PS50923"/>
    </source>
</evidence>
<name>A0A6J2PGN0_COTGO</name>
<feature type="disulfide bond" evidence="18">
    <location>
        <begin position="1034"/>
        <end position="1061"/>
    </location>
</feature>
<dbReference type="PROSITE" id="PS00615">
    <property type="entry name" value="C_TYPE_LECTIN_1"/>
    <property type="match status" value="1"/>
</dbReference>
<keyword evidence="14 19" id="KW-0472">Membrane</keyword>
<evidence type="ECO:0000256" key="10">
    <source>
        <dbReference type="ARBA" id="ARBA00022737"/>
    </source>
</evidence>
<sequence>MMFQESVDRRQSLRRIVLLAAFVVFVQELSSGGGAQAWTYSYDTTMRRTWVQARQWCKDNSTEMVQSRIQEESVFLNDFLPPYPTHYWLGIHRLSTEFIFEETNETVPEDALNWASGEPDSKLFQDCVEIYIKRETDTAKWNNENCRRRKATVCYTASCKQDSCSDNADCVETIGNYTCQCHPGFLGSRCEEAIACEPLLDPEQGSHYCLQSYGSDRFNSSCRFHCALGFHIAGEPQLLCQASGRWSHPVPLCQVEQCPVLDRSNISAGRINCSHPIALYSYNSSCEVRCDEGFEPSAPDQILCDHIGQWTASVPTCGAKRCPTLNSSSHGSFVCSDPHEEFSFGSRCTSSCEEGFVLNGTVDTECTSLGNWSADIPSCFAKRCPTLNSSSHGSFVCSDPHEEFSFGSRCTSSCEEGFVLNGTADTECTSLGNWSADIPTCFAKRCPTLNSSSHGSFVCSDPHEEFSFGTRCTSSCEEGFVLNGTADTECTSLGNWSADIPTCFAKRCPTLNSSSHGSFVCSDPHEEFSFGSRCTSTCEEGFVLNGTADTECTSLGNWSADIPTCFAKRCPTLNSSSHGSFVCSDPHEEFSFGSRCTSSCEEGFVLNGTADTECTSLGNWSTDIPTCFAKRCPTLNSSSHGSFVCSDPHEEFSFGSRCTSSCEEGFVLNGTADTECTSLGNWSADIPTCFAKRCPTLNSSFHGSFVCSDPHEEFSFGTRCTSSCEEGFVLNGTADTECTSLGNWSADIPTCFAKRCPTLNSSSHGSFVCSDPHEEFSFGSRCTSTCEEGFVLNGTVDTECTSLGNWSADVPTCFAKRCPTLNSSSHGSFVCSDPHEEFSFGSRCTSSCEEGFVLNGTADTECASVGNWSADVPTCFAKRCTTLNSSSHGSFVCSDPHEEFSFGSRCTSSCEEGFVLNGTADTECTSLGNWSADVPTCFAKRCPTLNSSSHGSFVCSDPHEEFSFGSRCTSSCEEGFVLNGTADTECTSLGTWTADIPTCFAKRCPTLNSSSHGSFVCSDPHEEFSFGSRCTSSCEEGFVLNGTVDTECTSLGMWSRELPHCLARPCPLVANASPHGRVNCSHPFSRFSYGSHCDFKCNEGFFLRGTPTLTCNNSGRWSQDLPTCQPLQCEDIRASLSLSVNCSHPLGNFSFGSQCLFTCEEGFSLYGTEVLFCSSTGSWNDSLPICTENMGTGTAMMQSSGVKAAYIVGPLVLIGLALLLIILFKKRGNPNMSEAPAWGVRDNPAFDFES</sequence>
<evidence type="ECO:0000259" key="21">
    <source>
        <dbReference type="PROSITE" id="PS50026"/>
    </source>
</evidence>
<dbReference type="PRINTS" id="PR00343">
    <property type="entry name" value="SELECTIN"/>
</dbReference>
<proteinExistence type="inferred from homology"/>
<feature type="domain" description="Sushi" evidence="23">
    <location>
        <begin position="692"/>
        <end position="753"/>
    </location>
</feature>
<keyword evidence="15 17" id="KW-1015">Disulfide bond</keyword>
<dbReference type="AlphaFoldDB" id="A0A6J2PGN0"/>
<dbReference type="GeneID" id="115006591"/>
<dbReference type="PROSITE" id="PS00022">
    <property type="entry name" value="EGF_1"/>
    <property type="match status" value="1"/>
</dbReference>
<feature type="disulfide bond" evidence="18">
    <location>
        <begin position="1159"/>
        <end position="1186"/>
    </location>
</feature>
<dbReference type="FunCoup" id="A0A6J2PGN0">
    <property type="interactions" value="742"/>
</dbReference>
<dbReference type="SUPFAM" id="SSF57535">
    <property type="entry name" value="Complement control module/SCR domain"/>
    <property type="match status" value="16"/>
</dbReference>
<keyword evidence="9" id="KW-0430">Lectin</keyword>
<evidence type="ECO:0000256" key="11">
    <source>
        <dbReference type="ARBA" id="ARBA00022837"/>
    </source>
</evidence>
<keyword evidence="7" id="KW-0479">Metal-binding</keyword>
<evidence type="ECO:0000256" key="17">
    <source>
        <dbReference type="PROSITE-ProRule" id="PRU00076"/>
    </source>
</evidence>
<feature type="disulfide bond" evidence="18">
    <location>
        <begin position="290"/>
        <end position="317"/>
    </location>
</feature>
<keyword evidence="16" id="KW-0325">Glycoprotein</keyword>
<keyword evidence="10" id="KW-0677">Repeat</keyword>
<dbReference type="Gene3D" id="3.10.100.10">
    <property type="entry name" value="Mannose-Binding Protein A, subunit A"/>
    <property type="match status" value="1"/>
</dbReference>
<feature type="chain" id="PRO_5026863531" evidence="20">
    <location>
        <begin position="29"/>
        <end position="1250"/>
    </location>
</feature>
<dbReference type="InterPro" id="IPR001304">
    <property type="entry name" value="C-type_lectin-like"/>
</dbReference>
<reference evidence="25" key="1">
    <citation type="submission" date="2025-08" db="UniProtKB">
        <authorList>
            <consortium name="RefSeq"/>
        </authorList>
    </citation>
    <scope>IDENTIFICATION</scope>
</reference>
<feature type="disulfide bond" evidence="18">
    <location>
        <begin position="972"/>
        <end position="999"/>
    </location>
</feature>
<feature type="domain" description="Sushi" evidence="23">
    <location>
        <begin position="1064"/>
        <end position="1126"/>
    </location>
</feature>
<dbReference type="SUPFAM" id="SSF56436">
    <property type="entry name" value="C-type lectin-like"/>
    <property type="match status" value="1"/>
</dbReference>
<feature type="disulfide bond" evidence="18">
    <location>
        <begin position="538"/>
        <end position="565"/>
    </location>
</feature>
<protein>
    <submittedName>
        <fullName evidence="25">P-selectin isoform X1</fullName>
    </submittedName>
</protein>
<feature type="domain" description="Sushi" evidence="23">
    <location>
        <begin position="630"/>
        <end position="691"/>
    </location>
</feature>
<keyword evidence="11" id="KW-0106">Calcium</keyword>
<evidence type="ECO:0000256" key="3">
    <source>
        <dbReference type="ARBA" id="ARBA00022475"/>
    </source>
</evidence>
<dbReference type="Pfam" id="PF00059">
    <property type="entry name" value="Lectin_C"/>
    <property type="match status" value="1"/>
</dbReference>
<evidence type="ECO:0000256" key="2">
    <source>
        <dbReference type="ARBA" id="ARBA00007360"/>
    </source>
</evidence>
<feature type="disulfide bond" evidence="18">
    <location>
        <begin position="662"/>
        <end position="689"/>
    </location>
</feature>
<feature type="domain" description="Sushi" evidence="23">
    <location>
        <begin position="194"/>
        <end position="255"/>
    </location>
</feature>
<dbReference type="PROSITE" id="PS50026">
    <property type="entry name" value="EGF_3"/>
    <property type="match status" value="1"/>
</dbReference>
<dbReference type="InterPro" id="IPR002396">
    <property type="entry name" value="Selectin_superfamily"/>
</dbReference>
<accession>A0A6J2PGN0</accession>
<keyword evidence="4 17" id="KW-0245">EGF-like domain</keyword>
<keyword evidence="5 18" id="KW-0768">Sushi</keyword>
<feature type="domain" description="Sushi" evidence="23">
    <location>
        <begin position="568"/>
        <end position="629"/>
    </location>
</feature>
<evidence type="ECO:0000256" key="13">
    <source>
        <dbReference type="ARBA" id="ARBA00022989"/>
    </source>
</evidence>
<evidence type="ECO:0000256" key="7">
    <source>
        <dbReference type="ARBA" id="ARBA00022723"/>
    </source>
</evidence>
<feature type="domain" description="Sushi" evidence="23">
    <location>
        <begin position="940"/>
        <end position="1001"/>
    </location>
</feature>
<feature type="disulfide bond" evidence="18">
    <location>
        <begin position="724"/>
        <end position="751"/>
    </location>
</feature>
<evidence type="ECO:0000256" key="9">
    <source>
        <dbReference type="ARBA" id="ARBA00022734"/>
    </source>
</evidence>
<feature type="domain" description="Sushi" evidence="23">
    <location>
        <begin position="816"/>
        <end position="877"/>
    </location>
</feature>
<keyword evidence="3" id="KW-1003">Cell membrane</keyword>
<evidence type="ECO:0000256" key="20">
    <source>
        <dbReference type="SAM" id="SignalP"/>
    </source>
</evidence>
<dbReference type="PANTHER" id="PTHR45656:SF2">
    <property type="entry name" value="SEIZURE 6-LIKE PROTEIN 2"/>
    <property type="match status" value="1"/>
</dbReference>
<dbReference type="InterPro" id="IPR000742">
    <property type="entry name" value="EGF"/>
</dbReference>
<evidence type="ECO:0000259" key="22">
    <source>
        <dbReference type="PROSITE" id="PS50041"/>
    </source>
</evidence>
<feature type="domain" description="Sushi" evidence="23">
    <location>
        <begin position="320"/>
        <end position="381"/>
    </location>
</feature>
<evidence type="ECO:0000313" key="24">
    <source>
        <dbReference type="Proteomes" id="UP000504630"/>
    </source>
</evidence>
<dbReference type="InterPro" id="IPR000436">
    <property type="entry name" value="Sushi_SCR_CCP_dom"/>
</dbReference>
<dbReference type="Gene3D" id="2.10.70.10">
    <property type="entry name" value="Complement Module, domain 1"/>
    <property type="match status" value="16"/>
</dbReference>
<keyword evidence="24" id="KW-1185">Reference proteome</keyword>
<dbReference type="SMART" id="SM00032">
    <property type="entry name" value="CCP"/>
    <property type="match status" value="16"/>
</dbReference>
<feature type="disulfide bond" evidence="18">
    <location>
        <begin position="414"/>
        <end position="441"/>
    </location>
</feature>
<dbReference type="Proteomes" id="UP000504630">
    <property type="component" value="Chromosome 4"/>
</dbReference>
<feature type="domain" description="Sushi" evidence="23">
    <location>
        <begin position="1127"/>
        <end position="1188"/>
    </location>
</feature>
<dbReference type="GO" id="GO:0007155">
    <property type="term" value="P:cell adhesion"/>
    <property type="evidence" value="ECO:0007669"/>
    <property type="project" value="UniProtKB-KW"/>
</dbReference>
<keyword evidence="8 20" id="KW-0732">Signal</keyword>
<dbReference type="SMART" id="SM00034">
    <property type="entry name" value="CLECT"/>
    <property type="match status" value="1"/>
</dbReference>
<dbReference type="OrthoDB" id="406096at2759"/>
<feature type="transmembrane region" description="Helical" evidence="19">
    <location>
        <begin position="1204"/>
        <end position="1224"/>
    </location>
</feature>
<comment type="subcellular location">
    <subcellularLocation>
        <location evidence="1">Cell membrane</location>
        <topology evidence="1">Single-pass type I membrane protein</topology>
    </subcellularLocation>
</comment>
<feature type="domain" description="Sushi" evidence="23">
    <location>
        <begin position="754"/>
        <end position="815"/>
    </location>
</feature>
<keyword evidence="12" id="KW-0130">Cell adhesion</keyword>
<evidence type="ECO:0000256" key="18">
    <source>
        <dbReference type="PROSITE-ProRule" id="PRU00302"/>
    </source>
</evidence>
<feature type="domain" description="C-type lectin" evidence="22">
    <location>
        <begin position="35"/>
        <end position="155"/>
    </location>
</feature>
<dbReference type="CTD" id="6403"/>
<organism evidence="24 25">
    <name type="scientific">Cottoperca gobio</name>
    <name type="common">Frogmouth</name>
    <name type="synonym">Aphritis gobio</name>
    <dbReference type="NCBI Taxonomy" id="56716"/>
    <lineage>
        <taxon>Eukaryota</taxon>
        <taxon>Metazoa</taxon>
        <taxon>Chordata</taxon>
        <taxon>Craniata</taxon>
        <taxon>Vertebrata</taxon>
        <taxon>Euteleostomi</taxon>
        <taxon>Actinopterygii</taxon>
        <taxon>Neopterygii</taxon>
        <taxon>Teleostei</taxon>
        <taxon>Neoteleostei</taxon>
        <taxon>Acanthomorphata</taxon>
        <taxon>Eupercaria</taxon>
        <taxon>Perciformes</taxon>
        <taxon>Notothenioidei</taxon>
        <taxon>Bovichtidae</taxon>
        <taxon>Cottoperca</taxon>
    </lineage>
</organism>
<dbReference type="PROSITE" id="PS50923">
    <property type="entry name" value="SUSHI"/>
    <property type="match status" value="16"/>
</dbReference>
<dbReference type="Pfam" id="PF00084">
    <property type="entry name" value="Sushi"/>
    <property type="match status" value="16"/>
</dbReference>
<dbReference type="KEGG" id="cgob:115006591"/>
<evidence type="ECO:0000256" key="14">
    <source>
        <dbReference type="ARBA" id="ARBA00023136"/>
    </source>
</evidence>
<evidence type="ECO:0000256" key="6">
    <source>
        <dbReference type="ARBA" id="ARBA00022692"/>
    </source>
</evidence>
<evidence type="ECO:0000256" key="16">
    <source>
        <dbReference type="ARBA" id="ARBA00023180"/>
    </source>
</evidence>
<feature type="domain" description="Sushi" evidence="23">
    <location>
        <begin position="878"/>
        <end position="939"/>
    </location>
</feature>
<feature type="disulfide bond" evidence="18">
    <location>
        <begin position="600"/>
        <end position="627"/>
    </location>
</feature>
<feature type="disulfide bond" evidence="18">
    <location>
        <begin position="476"/>
        <end position="503"/>
    </location>
</feature>
<dbReference type="RefSeq" id="XP_029284735.1">
    <property type="nucleotide sequence ID" value="XM_029428875.1"/>
</dbReference>
<dbReference type="SMART" id="SM00181">
    <property type="entry name" value="EGF"/>
    <property type="match status" value="2"/>
</dbReference>
<dbReference type="FunFam" id="2.10.70.10:FF:000001">
    <property type="entry name" value="Selectin P"/>
    <property type="match status" value="15"/>
</dbReference>
<gene>
    <name evidence="25" type="primary">selp</name>
</gene>
<evidence type="ECO:0000256" key="4">
    <source>
        <dbReference type="ARBA" id="ARBA00022536"/>
    </source>
</evidence>
<feature type="disulfide bond" evidence="18">
    <location>
        <begin position="226"/>
        <end position="253"/>
    </location>
</feature>
<dbReference type="InterPro" id="IPR018378">
    <property type="entry name" value="C-type_lectin_CS"/>
</dbReference>
<evidence type="ECO:0000256" key="5">
    <source>
        <dbReference type="ARBA" id="ARBA00022659"/>
    </source>
</evidence>
<dbReference type="GO" id="GO:0030246">
    <property type="term" value="F:carbohydrate binding"/>
    <property type="evidence" value="ECO:0007669"/>
    <property type="project" value="UniProtKB-KW"/>
</dbReference>
<dbReference type="PROSITE" id="PS01186">
    <property type="entry name" value="EGF_2"/>
    <property type="match status" value="1"/>
</dbReference>
<feature type="signal peptide" evidence="20">
    <location>
        <begin position="1"/>
        <end position="28"/>
    </location>
</feature>
<dbReference type="PANTHER" id="PTHR45656">
    <property type="entry name" value="PROTEIN CBR-CLEC-78"/>
    <property type="match status" value="1"/>
</dbReference>
<feature type="disulfide bond" evidence="17">
    <location>
        <begin position="181"/>
        <end position="190"/>
    </location>
</feature>
<dbReference type="GO" id="GO:0046872">
    <property type="term" value="F:metal ion binding"/>
    <property type="evidence" value="ECO:0007669"/>
    <property type="project" value="UniProtKB-KW"/>
</dbReference>
<feature type="domain" description="Sushi" evidence="23">
    <location>
        <begin position="382"/>
        <end position="443"/>
    </location>
</feature>
<dbReference type="GO" id="GO:0005886">
    <property type="term" value="C:plasma membrane"/>
    <property type="evidence" value="ECO:0007669"/>
    <property type="project" value="UniProtKB-SubCell"/>
</dbReference>
<dbReference type="CDD" id="cd00033">
    <property type="entry name" value="CCP"/>
    <property type="match status" value="16"/>
</dbReference>
<feature type="disulfide bond" evidence="18">
    <location>
        <begin position="848"/>
        <end position="875"/>
    </location>
</feature>
<dbReference type="InterPro" id="IPR016187">
    <property type="entry name" value="CTDL_fold"/>
</dbReference>
<comment type="caution">
    <text evidence="17">Lacks conserved residue(s) required for the propagation of feature annotation.</text>
</comment>
<feature type="disulfide bond" evidence="18">
    <location>
        <begin position="786"/>
        <end position="813"/>
    </location>
</feature>
<comment type="similarity">
    <text evidence="2">Belongs to the selectin/LECAM family.</text>
</comment>
<feature type="domain" description="Sushi" evidence="23">
    <location>
        <begin position="444"/>
        <end position="505"/>
    </location>
</feature>
<keyword evidence="6 19" id="KW-0812">Transmembrane</keyword>
<feature type="disulfide bond" evidence="18">
    <location>
        <begin position="1097"/>
        <end position="1124"/>
    </location>
</feature>
<evidence type="ECO:0000256" key="1">
    <source>
        <dbReference type="ARBA" id="ARBA00004251"/>
    </source>
</evidence>
<feature type="domain" description="Sushi" evidence="23">
    <location>
        <begin position="1002"/>
        <end position="1063"/>
    </location>
</feature>
<feature type="domain" description="Sushi" evidence="23">
    <location>
        <begin position="506"/>
        <end position="567"/>
    </location>
</feature>
<feature type="domain" description="Sushi" evidence="23">
    <location>
        <begin position="256"/>
        <end position="319"/>
    </location>
</feature>
<dbReference type="InParanoid" id="A0A6J2PGN0"/>
<feature type="disulfide bond" evidence="18">
    <location>
        <begin position="352"/>
        <end position="379"/>
    </location>
</feature>
<feature type="domain" description="EGF-like" evidence="21">
    <location>
        <begin position="155"/>
        <end position="191"/>
    </location>
</feature>
<evidence type="ECO:0000256" key="8">
    <source>
        <dbReference type="ARBA" id="ARBA00022729"/>
    </source>
</evidence>
<dbReference type="PROSITE" id="PS50041">
    <property type="entry name" value="C_TYPE_LECTIN_2"/>
    <property type="match status" value="1"/>
</dbReference>
<feature type="disulfide bond" evidence="18">
    <location>
        <begin position="910"/>
        <end position="937"/>
    </location>
</feature>
<evidence type="ECO:0000256" key="12">
    <source>
        <dbReference type="ARBA" id="ARBA00022889"/>
    </source>
</evidence>
<dbReference type="InterPro" id="IPR051277">
    <property type="entry name" value="SEZ6_CSMD_C4BPB_Regulators"/>
</dbReference>
<dbReference type="InterPro" id="IPR016186">
    <property type="entry name" value="C-type_lectin-like/link_sf"/>
</dbReference>
<evidence type="ECO:0000256" key="15">
    <source>
        <dbReference type="ARBA" id="ARBA00023157"/>
    </source>
</evidence>
<dbReference type="Gene3D" id="2.10.25.10">
    <property type="entry name" value="Laminin"/>
    <property type="match status" value="1"/>
</dbReference>
<evidence type="ECO:0000313" key="25">
    <source>
        <dbReference type="RefSeq" id="XP_029284735.1"/>
    </source>
</evidence>
<dbReference type="InterPro" id="IPR035976">
    <property type="entry name" value="Sushi/SCR/CCP_sf"/>
</dbReference>
<evidence type="ECO:0000256" key="19">
    <source>
        <dbReference type="SAM" id="Phobius"/>
    </source>
</evidence>